<name>A0A7W6HWS7_9BACT</name>
<keyword evidence="1" id="KW-1133">Transmembrane helix</keyword>
<dbReference type="Proteomes" id="UP000546007">
    <property type="component" value="Unassembled WGS sequence"/>
</dbReference>
<evidence type="ECO:0000313" key="3">
    <source>
        <dbReference type="Proteomes" id="UP000546007"/>
    </source>
</evidence>
<organism evidence="2 3">
    <name type="scientific">Butyricimonas faecihominis</name>
    <dbReference type="NCBI Taxonomy" id="1472416"/>
    <lineage>
        <taxon>Bacteria</taxon>
        <taxon>Pseudomonadati</taxon>
        <taxon>Bacteroidota</taxon>
        <taxon>Bacteroidia</taxon>
        <taxon>Bacteroidales</taxon>
        <taxon>Odoribacteraceae</taxon>
        <taxon>Butyricimonas</taxon>
    </lineage>
</organism>
<sequence length="49" mass="5514">MKKKRTNPWKIVGIIIAILLLIYWLLAATILGEDENVVPILDGTEQVIP</sequence>
<protein>
    <submittedName>
        <fullName evidence="2">Uncharacterized protein</fullName>
    </submittedName>
</protein>
<comment type="caution">
    <text evidence="2">The sequence shown here is derived from an EMBL/GenBank/DDBJ whole genome shotgun (WGS) entry which is preliminary data.</text>
</comment>
<gene>
    <name evidence="2" type="ORF">GGR14_002232</name>
</gene>
<accession>A0A7W6HWS7</accession>
<proteinExistence type="predicted"/>
<evidence type="ECO:0000256" key="1">
    <source>
        <dbReference type="SAM" id="Phobius"/>
    </source>
</evidence>
<dbReference type="GeneID" id="93101923"/>
<keyword evidence="1" id="KW-0472">Membrane</keyword>
<keyword evidence="1" id="KW-0812">Transmembrane</keyword>
<dbReference type="RefSeq" id="WP_164719524.1">
    <property type="nucleotide sequence ID" value="NZ_AP028155.1"/>
</dbReference>
<evidence type="ECO:0000313" key="2">
    <source>
        <dbReference type="EMBL" id="MBB4026438.1"/>
    </source>
</evidence>
<dbReference type="AlphaFoldDB" id="A0A7W6HWS7"/>
<dbReference type="EMBL" id="JACIES010000005">
    <property type="protein sequence ID" value="MBB4026438.1"/>
    <property type="molecule type" value="Genomic_DNA"/>
</dbReference>
<keyword evidence="3" id="KW-1185">Reference proteome</keyword>
<reference evidence="2 3" key="1">
    <citation type="submission" date="2020-08" db="EMBL/GenBank/DDBJ databases">
        <title>Genomic Encyclopedia of Type Strains, Phase IV (KMG-IV): sequencing the most valuable type-strain genomes for metagenomic binning, comparative biology and taxonomic classification.</title>
        <authorList>
            <person name="Goeker M."/>
        </authorList>
    </citation>
    <scope>NUCLEOTIDE SEQUENCE [LARGE SCALE GENOMIC DNA]</scope>
    <source>
        <strain evidence="2 3">DSM 105721</strain>
    </source>
</reference>
<feature type="transmembrane region" description="Helical" evidence="1">
    <location>
        <begin position="12"/>
        <end position="31"/>
    </location>
</feature>